<evidence type="ECO:0000313" key="2">
    <source>
        <dbReference type="Proteomes" id="UP001500416"/>
    </source>
</evidence>
<dbReference type="RefSeq" id="WP_343936319.1">
    <property type="nucleotide sequence ID" value="NZ_BAAABU010000013.1"/>
</dbReference>
<gene>
    <name evidence="1" type="ORF">GCM10010492_50070</name>
</gene>
<dbReference type="Proteomes" id="UP001500416">
    <property type="component" value="Unassembled WGS sequence"/>
</dbReference>
<keyword evidence="2" id="KW-1185">Reference proteome</keyword>
<reference evidence="1 2" key="1">
    <citation type="journal article" date="2019" name="Int. J. Syst. Evol. Microbiol.">
        <title>The Global Catalogue of Microorganisms (GCM) 10K type strain sequencing project: providing services to taxonomists for standard genome sequencing and annotation.</title>
        <authorList>
            <consortium name="The Broad Institute Genomics Platform"/>
            <consortium name="The Broad Institute Genome Sequencing Center for Infectious Disease"/>
            <person name="Wu L."/>
            <person name="Ma J."/>
        </authorList>
    </citation>
    <scope>NUCLEOTIDE SEQUENCE [LARGE SCALE GENOMIC DNA]</scope>
    <source>
        <strain evidence="1 2">JCM 3380</strain>
    </source>
</reference>
<proteinExistence type="predicted"/>
<sequence>MVWGLDAIIEPVVTIATKFLGDRAEGERSTLLLGAEAAAAPHPGWLAATASAECVSAWQARLRRLGEEVDRAADAVNDSMGAYVDADRAAGDALRAQAEWFTR</sequence>
<accession>A0ABN0UB47</accession>
<organism evidence="1 2">
    <name type="scientific">Saccharothrix mutabilis subsp. mutabilis</name>
    <dbReference type="NCBI Taxonomy" id="66855"/>
    <lineage>
        <taxon>Bacteria</taxon>
        <taxon>Bacillati</taxon>
        <taxon>Actinomycetota</taxon>
        <taxon>Actinomycetes</taxon>
        <taxon>Pseudonocardiales</taxon>
        <taxon>Pseudonocardiaceae</taxon>
        <taxon>Saccharothrix</taxon>
    </lineage>
</organism>
<comment type="caution">
    <text evidence="1">The sequence shown here is derived from an EMBL/GenBank/DDBJ whole genome shotgun (WGS) entry which is preliminary data.</text>
</comment>
<name>A0ABN0UB47_9PSEU</name>
<evidence type="ECO:0000313" key="1">
    <source>
        <dbReference type="EMBL" id="GAA0244747.1"/>
    </source>
</evidence>
<evidence type="ECO:0008006" key="3">
    <source>
        <dbReference type="Google" id="ProtNLM"/>
    </source>
</evidence>
<dbReference type="EMBL" id="BAAABU010000013">
    <property type="protein sequence ID" value="GAA0244747.1"/>
    <property type="molecule type" value="Genomic_DNA"/>
</dbReference>
<protein>
    <recommendedName>
        <fullName evidence="3">Excreted virulence factor EspC (Type VII ESX diderm)</fullName>
    </recommendedName>
</protein>